<name>A0A438XHS6_HELPX</name>
<accession>A0A438XHS6</accession>
<gene>
    <name evidence="1" type="ORF">EC518_08285</name>
</gene>
<feature type="non-terminal residue" evidence="1">
    <location>
        <position position="1"/>
    </location>
</feature>
<keyword evidence="1" id="KW-0282">Flagellum</keyword>
<sequence>DAKIEYTNLGHLSDSNKKKFAADAMETQMPY</sequence>
<protein>
    <submittedName>
        <fullName evidence="1">Flagellar basal body L-ring protein</fullName>
    </submittedName>
</protein>
<organism evidence="1 2">
    <name type="scientific">Helicobacter pylori</name>
    <name type="common">Campylobacter pylori</name>
    <dbReference type="NCBI Taxonomy" id="210"/>
    <lineage>
        <taxon>Bacteria</taxon>
        <taxon>Pseudomonadati</taxon>
        <taxon>Campylobacterota</taxon>
        <taxon>Epsilonproteobacteria</taxon>
        <taxon>Campylobacterales</taxon>
        <taxon>Helicobacteraceae</taxon>
        <taxon>Helicobacter</taxon>
    </lineage>
</organism>
<reference evidence="1 2" key="1">
    <citation type="submission" date="2018-11" db="EMBL/GenBank/DDBJ databases">
        <title>Genetic determinants and prediction of antibiotic resistance phenotypes in Helicobacter pylori.</title>
        <authorList>
            <person name="Wagner K."/>
        </authorList>
    </citation>
    <scope>NUCLEOTIDE SEQUENCE [LARGE SCALE GENOMIC DNA]</scope>
    <source>
        <strain evidence="1 2">ZH70</strain>
    </source>
</reference>
<evidence type="ECO:0000313" key="2">
    <source>
        <dbReference type="Proteomes" id="UP000289022"/>
    </source>
</evidence>
<keyword evidence="1" id="KW-0969">Cilium</keyword>
<comment type="caution">
    <text evidence="1">The sequence shown here is derived from an EMBL/GenBank/DDBJ whole genome shotgun (WGS) entry which is preliminary data.</text>
</comment>
<dbReference type="Proteomes" id="UP000289022">
    <property type="component" value="Unassembled WGS sequence"/>
</dbReference>
<dbReference type="EMBL" id="RJGP01000497">
    <property type="protein sequence ID" value="RVZ36115.1"/>
    <property type="molecule type" value="Genomic_DNA"/>
</dbReference>
<evidence type="ECO:0000313" key="1">
    <source>
        <dbReference type="EMBL" id="RVZ36115.1"/>
    </source>
</evidence>
<dbReference type="AlphaFoldDB" id="A0A438XHS6"/>
<proteinExistence type="predicted"/>
<keyword evidence="1" id="KW-0966">Cell projection</keyword>